<evidence type="ECO:0000313" key="2">
    <source>
        <dbReference type="EMBL" id="QCK13969.1"/>
    </source>
</evidence>
<dbReference type="InterPro" id="IPR050902">
    <property type="entry name" value="ABC_Transporter_SBP"/>
</dbReference>
<dbReference type="PROSITE" id="PS51257">
    <property type="entry name" value="PROKAR_LIPOPROTEIN"/>
    <property type="match status" value="1"/>
</dbReference>
<protein>
    <recommendedName>
        <fullName evidence="1">Fe/B12 periplasmic-binding domain-containing protein</fullName>
    </recommendedName>
</protein>
<dbReference type="KEGG" id="fpf:DCC35_03975"/>
<dbReference type="Gene3D" id="3.40.50.1980">
    <property type="entry name" value="Nitrogenase molybdenum iron protein domain"/>
    <property type="match status" value="2"/>
</dbReference>
<evidence type="ECO:0000259" key="1">
    <source>
        <dbReference type="PROSITE" id="PS50983"/>
    </source>
</evidence>
<dbReference type="InterPro" id="IPR002491">
    <property type="entry name" value="ABC_transptr_periplasmic_BD"/>
</dbReference>
<dbReference type="PANTHER" id="PTHR30535">
    <property type="entry name" value="VITAMIN B12-BINDING PROTEIN"/>
    <property type="match status" value="1"/>
</dbReference>
<dbReference type="AlphaFoldDB" id="A0A4D7JC72"/>
<reference evidence="2 3" key="1">
    <citation type="submission" date="2018-04" db="EMBL/GenBank/DDBJ databases">
        <title>Complete genome uncultured novel isolate.</title>
        <authorList>
            <person name="Merlino G."/>
        </authorList>
    </citation>
    <scope>NUCLEOTIDE SEQUENCE [LARGE SCALE GENOMIC DNA]</scope>
    <source>
        <strain evidence="3">R1DC9</strain>
    </source>
</reference>
<dbReference type="OrthoDB" id="9812528at2"/>
<gene>
    <name evidence="2" type="ORF">DCC35_03975</name>
</gene>
<dbReference type="PANTHER" id="PTHR30535:SF34">
    <property type="entry name" value="MOLYBDATE-BINDING PROTEIN MOLA"/>
    <property type="match status" value="1"/>
</dbReference>
<evidence type="ECO:0000313" key="3">
    <source>
        <dbReference type="Proteomes" id="UP000298616"/>
    </source>
</evidence>
<dbReference type="GO" id="GO:0071281">
    <property type="term" value="P:cellular response to iron ion"/>
    <property type="evidence" value="ECO:0007669"/>
    <property type="project" value="TreeGrafter"/>
</dbReference>
<feature type="domain" description="Fe/B12 periplasmic-binding" evidence="1">
    <location>
        <begin position="91"/>
        <end position="363"/>
    </location>
</feature>
<name>A0A4D7JC72_9BACT</name>
<dbReference type="Pfam" id="PF01497">
    <property type="entry name" value="Peripla_BP_2"/>
    <property type="match status" value="1"/>
</dbReference>
<dbReference type="Proteomes" id="UP000298616">
    <property type="component" value="Chromosome"/>
</dbReference>
<dbReference type="SUPFAM" id="SSF53807">
    <property type="entry name" value="Helical backbone' metal receptor"/>
    <property type="match status" value="1"/>
</dbReference>
<sequence length="376" mass="42377">MKTDLRLIYLILILTIAFSGCKKQNSEGDKSTSEIIKNDYAEGFSITKTKDGYLLRLFDVNNSNPLNEIFLTEKKSEENTNYQQLEIPLKKTIIGSSTFIGFLNTLNKIEVIQGFPGKQLVYNQKLLDRIENGKVTDLGNQISWNVEKVAEMNPDAMILNLFGAEDPSIENIRKLGIPVIFVQDYQETHPLGKAEWIKVFGLLTGKYDHSVAIFEDIKNNYLCLKEKIGNVENKPGVTSGMIYEDAWFAPGGDSYMATLISDAGGDYIWSDKEGTGGLPLAKEIVLTRANQADYWIGAAAFDNYAKLKEHDKLFESIKAVENKNVYTYIGKIRENGGNDYFETGPVNPDILLKDIVLILHPEMIQDHELTYYKALK</sequence>
<dbReference type="EMBL" id="CP028923">
    <property type="protein sequence ID" value="QCK13969.1"/>
    <property type="molecule type" value="Genomic_DNA"/>
</dbReference>
<proteinExistence type="predicted"/>
<dbReference type="PROSITE" id="PS50983">
    <property type="entry name" value="FE_B12_PBP"/>
    <property type="match status" value="1"/>
</dbReference>
<dbReference type="RefSeq" id="WP_137089561.1">
    <property type="nucleotide sequence ID" value="NZ_CP028923.1"/>
</dbReference>
<organism evidence="2 3">
    <name type="scientific">Mangrovivirga cuniculi</name>
    <dbReference type="NCBI Taxonomy" id="2715131"/>
    <lineage>
        <taxon>Bacteria</taxon>
        <taxon>Pseudomonadati</taxon>
        <taxon>Bacteroidota</taxon>
        <taxon>Cytophagia</taxon>
        <taxon>Cytophagales</taxon>
        <taxon>Mangrovivirgaceae</taxon>
        <taxon>Mangrovivirga</taxon>
    </lineage>
</organism>
<accession>A0A4D7JC72</accession>
<keyword evidence="3" id="KW-1185">Reference proteome</keyword>